<feature type="domain" description="AMP-dependent synthetase/ligase" evidence="3">
    <location>
        <begin position="2"/>
        <end position="122"/>
    </location>
</feature>
<evidence type="ECO:0000259" key="3">
    <source>
        <dbReference type="Pfam" id="PF00501"/>
    </source>
</evidence>
<dbReference type="Gene3D" id="3.40.50.980">
    <property type="match status" value="1"/>
</dbReference>
<feature type="non-terminal residue" evidence="4">
    <location>
        <position position="1"/>
    </location>
</feature>
<evidence type="ECO:0000256" key="1">
    <source>
        <dbReference type="ARBA" id="ARBA00022450"/>
    </source>
</evidence>
<feature type="non-terminal residue" evidence="4">
    <location>
        <position position="123"/>
    </location>
</feature>
<sequence>RDPMQLRAYLARESIQVLDATPLQVEALLEVQGAPLPSVVIGGEAISANLWGRLAAHYAGRAEGALNAYGPTETTVDATVTRIEGPLPRIGRPMANVRCLVLDRQGQEQPEGVPGELYIGGAG</sequence>
<keyword evidence="5" id="KW-1185">Reference proteome</keyword>
<name>A0ABW8JMF0_9GAMM</name>
<reference evidence="4 5" key="1">
    <citation type="submission" date="2020-10" db="EMBL/GenBank/DDBJ databases">
        <title>Phylogeny of dyella-like bacteria.</title>
        <authorList>
            <person name="Fu J."/>
        </authorList>
    </citation>
    <scope>NUCLEOTIDE SEQUENCE [LARGE SCALE GENOMIC DNA]</scope>
    <source>
        <strain evidence="4 5">JP1</strain>
    </source>
</reference>
<dbReference type="Proteomes" id="UP001620461">
    <property type="component" value="Unassembled WGS sequence"/>
</dbReference>
<evidence type="ECO:0000313" key="4">
    <source>
        <dbReference type="EMBL" id="MFK2902292.1"/>
    </source>
</evidence>
<dbReference type="Gene3D" id="2.30.38.10">
    <property type="entry name" value="Luciferase, Domain 3"/>
    <property type="match status" value="1"/>
</dbReference>
<comment type="caution">
    <text evidence="4">The sequence shown here is derived from an EMBL/GenBank/DDBJ whole genome shotgun (WGS) entry which is preliminary data.</text>
</comment>
<keyword evidence="2" id="KW-0597">Phosphoprotein</keyword>
<keyword evidence="1" id="KW-0596">Phosphopantetheine</keyword>
<evidence type="ECO:0000256" key="2">
    <source>
        <dbReference type="ARBA" id="ARBA00022553"/>
    </source>
</evidence>
<protein>
    <submittedName>
        <fullName evidence="4">AMP-binding protein</fullName>
    </submittedName>
</protein>
<dbReference type="PANTHER" id="PTHR44845:SF6">
    <property type="entry name" value="BETA-ALANINE-ACTIVATING ENZYME"/>
    <property type="match status" value="1"/>
</dbReference>
<dbReference type="EMBL" id="JADIKJ010000085">
    <property type="protein sequence ID" value="MFK2902292.1"/>
    <property type="molecule type" value="Genomic_DNA"/>
</dbReference>
<dbReference type="InterPro" id="IPR000873">
    <property type="entry name" value="AMP-dep_synth/lig_dom"/>
</dbReference>
<dbReference type="PANTHER" id="PTHR44845">
    <property type="entry name" value="CARRIER DOMAIN-CONTAINING PROTEIN"/>
    <property type="match status" value="1"/>
</dbReference>
<organism evidence="4 5">
    <name type="scientific">Dyella jejuensis</name>
    <dbReference type="NCBI Taxonomy" id="1432009"/>
    <lineage>
        <taxon>Bacteria</taxon>
        <taxon>Pseudomonadati</taxon>
        <taxon>Pseudomonadota</taxon>
        <taxon>Gammaproteobacteria</taxon>
        <taxon>Lysobacterales</taxon>
        <taxon>Rhodanobacteraceae</taxon>
        <taxon>Dyella</taxon>
    </lineage>
</organism>
<gene>
    <name evidence="4" type="ORF">ISP15_18355</name>
</gene>
<dbReference type="SUPFAM" id="SSF56801">
    <property type="entry name" value="Acetyl-CoA synthetase-like"/>
    <property type="match status" value="1"/>
</dbReference>
<dbReference type="Pfam" id="PF00501">
    <property type="entry name" value="AMP-binding"/>
    <property type="match status" value="1"/>
</dbReference>
<evidence type="ECO:0000313" key="5">
    <source>
        <dbReference type="Proteomes" id="UP001620461"/>
    </source>
</evidence>
<accession>A0ABW8JMF0</accession>
<proteinExistence type="predicted"/>